<evidence type="ECO:0000313" key="2">
    <source>
        <dbReference type="EMBL" id="KAF4149227.1"/>
    </source>
</evidence>
<protein>
    <submittedName>
        <fullName evidence="2">Uncharacterized protein</fullName>
    </submittedName>
</protein>
<feature type="region of interest" description="Disordered" evidence="1">
    <location>
        <begin position="54"/>
        <end position="75"/>
    </location>
</feature>
<sequence>MACGLKARDAALGEKSLVCAMNQLASKEGRNQTSARTLSACSWQIAMEDASKKGLRQETCRTGTSSDEQRSDEFT</sequence>
<gene>
    <name evidence="2" type="ORF">GN958_ATG01538</name>
</gene>
<evidence type="ECO:0000313" key="3">
    <source>
        <dbReference type="Proteomes" id="UP000704712"/>
    </source>
</evidence>
<comment type="caution">
    <text evidence="2">The sequence shown here is derived from an EMBL/GenBank/DDBJ whole genome shotgun (WGS) entry which is preliminary data.</text>
</comment>
<proteinExistence type="predicted"/>
<reference evidence="2" key="1">
    <citation type="submission" date="2020-03" db="EMBL/GenBank/DDBJ databases">
        <title>Hybrid Assembly of Korean Phytophthora infestans isolates.</title>
        <authorList>
            <person name="Prokchorchik M."/>
            <person name="Lee Y."/>
            <person name="Seo J."/>
            <person name="Cho J.-H."/>
            <person name="Park Y.-E."/>
            <person name="Jang D.-C."/>
            <person name="Im J.-S."/>
            <person name="Choi J.-G."/>
            <person name="Park H.-J."/>
            <person name="Lee G.-B."/>
            <person name="Lee Y.-G."/>
            <person name="Hong S.-Y."/>
            <person name="Cho K."/>
            <person name="Sohn K.H."/>
        </authorList>
    </citation>
    <scope>NUCLEOTIDE SEQUENCE</scope>
    <source>
        <strain evidence="2">KR_2_A2</strain>
    </source>
</reference>
<evidence type="ECO:0000256" key="1">
    <source>
        <dbReference type="SAM" id="MobiDB-lite"/>
    </source>
</evidence>
<dbReference type="Proteomes" id="UP000704712">
    <property type="component" value="Unassembled WGS sequence"/>
</dbReference>
<name>A0A8S9VAN7_PHYIN</name>
<accession>A0A8S9VAN7</accession>
<dbReference type="EMBL" id="JAACNO010000183">
    <property type="protein sequence ID" value="KAF4149227.1"/>
    <property type="molecule type" value="Genomic_DNA"/>
</dbReference>
<dbReference type="AlphaFoldDB" id="A0A8S9VAN7"/>
<organism evidence="2 3">
    <name type="scientific">Phytophthora infestans</name>
    <name type="common">Potato late blight agent</name>
    <name type="synonym">Botrytis infestans</name>
    <dbReference type="NCBI Taxonomy" id="4787"/>
    <lineage>
        <taxon>Eukaryota</taxon>
        <taxon>Sar</taxon>
        <taxon>Stramenopiles</taxon>
        <taxon>Oomycota</taxon>
        <taxon>Peronosporomycetes</taxon>
        <taxon>Peronosporales</taxon>
        <taxon>Peronosporaceae</taxon>
        <taxon>Phytophthora</taxon>
    </lineage>
</organism>